<evidence type="ECO:0000256" key="8">
    <source>
        <dbReference type="ARBA" id="ARBA00022833"/>
    </source>
</evidence>
<gene>
    <name evidence="10" type="ORF">AC579_1968</name>
</gene>
<keyword evidence="6" id="KW-0863">Zinc-finger</keyword>
<dbReference type="Gene3D" id="1.20.120.1750">
    <property type="match status" value="1"/>
</dbReference>
<dbReference type="PROSITE" id="PS51873">
    <property type="entry name" value="TRIAD"/>
    <property type="match status" value="1"/>
</dbReference>
<evidence type="ECO:0000313" key="10">
    <source>
        <dbReference type="EMBL" id="KXT10865.1"/>
    </source>
</evidence>
<protein>
    <recommendedName>
        <fullName evidence="2">RBR-type E3 ubiquitin transferase</fullName>
        <ecNumber evidence="2">2.3.2.31</ecNumber>
    </recommendedName>
</protein>
<dbReference type="SUPFAM" id="SSF57850">
    <property type="entry name" value="RING/U-box"/>
    <property type="match status" value="1"/>
</dbReference>
<evidence type="ECO:0000256" key="1">
    <source>
        <dbReference type="ARBA" id="ARBA00001798"/>
    </source>
</evidence>
<name>A0A139I8D6_9PEZI</name>
<dbReference type="GO" id="GO:0008270">
    <property type="term" value="F:zinc ion binding"/>
    <property type="evidence" value="ECO:0007669"/>
    <property type="project" value="UniProtKB-KW"/>
</dbReference>
<proteinExistence type="predicted"/>
<dbReference type="InterPro" id="IPR031127">
    <property type="entry name" value="E3_UB_ligase_RBR"/>
</dbReference>
<comment type="catalytic activity">
    <reaction evidence="1">
        <text>[E2 ubiquitin-conjugating enzyme]-S-ubiquitinyl-L-cysteine + [acceptor protein]-L-lysine = [E2 ubiquitin-conjugating enzyme]-L-cysteine + [acceptor protein]-N(6)-ubiquitinyl-L-lysine.</text>
        <dbReference type="EC" id="2.3.2.31"/>
    </reaction>
</comment>
<dbReference type="OrthoDB" id="10009520at2759"/>
<evidence type="ECO:0000256" key="6">
    <source>
        <dbReference type="ARBA" id="ARBA00022771"/>
    </source>
</evidence>
<evidence type="ECO:0000313" key="11">
    <source>
        <dbReference type="Proteomes" id="UP000073492"/>
    </source>
</evidence>
<keyword evidence="4" id="KW-0479">Metal-binding</keyword>
<sequence>MDKLTKLFAGFLYAQPQPIECGACFDECRGKNVQLAGDHLCYDCFETGYVSQFHEALKDESKFPVKYGTTVLEPRDYLKHFDGSFRAAWREKKVEYNTPVKLRLYCNSNVDNKTAPTDQHSRDGSPITTQNRCGEFLGSSSHHISAVTCKSCKGRTCTRCSQPYSSSDHACPAAEGEEDAFAGLERGVDFQICPIPTCQVKMSLRDGCNGASCVICHTDFCFICGEESQPGHWDAGKPCPRFGRKGSQRAIFDTPAPDDRIARQFERWIAVIDRLLPPVQLWETDLETLRTLHTRVEGIRGGGRTVRRIHRLIHELESGIGIYWRGGQARASRIEENSRIRALVAKIGDQGFADWPLLRQVVDSYELAWAGRLEELMQVAR</sequence>
<feature type="domain" description="RING-type" evidence="9">
    <location>
        <begin position="17"/>
        <end position="243"/>
    </location>
</feature>
<evidence type="ECO:0000256" key="7">
    <source>
        <dbReference type="ARBA" id="ARBA00022786"/>
    </source>
</evidence>
<dbReference type="STRING" id="113226.A0A139I8D6"/>
<dbReference type="Pfam" id="PF01485">
    <property type="entry name" value="IBR"/>
    <property type="match status" value="1"/>
</dbReference>
<dbReference type="EMBL" id="LFZO01000236">
    <property type="protein sequence ID" value="KXT10865.1"/>
    <property type="molecule type" value="Genomic_DNA"/>
</dbReference>
<keyword evidence="11" id="KW-1185">Reference proteome</keyword>
<comment type="caution">
    <text evidence="10">The sequence shown here is derived from an EMBL/GenBank/DDBJ whole genome shotgun (WGS) entry which is preliminary data.</text>
</comment>
<keyword evidence="3" id="KW-0808">Transferase</keyword>
<keyword evidence="7" id="KW-0833">Ubl conjugation pathway</keyword>
<evidence type="ECO:0000259" key="9">
    <source>
        <dbReference type="PROSITE" id="PS51873"/>
    </source>
</evidence>
<dbReference type="EC" id="2.3.2.31" evidence="2"/>
<dbReference type="PANTHER" id="PTHR11685">
    <property type="entry name" value="RBR FAMILY RING FINGER AND IBR DOMAIN-CONTAINING"/>
    <property type="match status" value="1"/>
</dbReference>
<dbReference type="GO" id="GO:0016567">
    <property type="term" value="P:protein ubiquitination"/>
    <property type="evidence" value="ECO:0007669"/>
    <property type="project" value="InterPro"/>
</dbReference>
<dbReference type="GO" id="GO:0061630">
    <property type="term" value="F:ubiquitin protein ligase activity"/>
    <property type="evidence" value="ECO:0007669"/>
    <property type="project" value="UniProtKB-EC"/>
</dbReference>
<evidence type="ECO:0000256" key="2">
    <source>
        <dbReference type="ARBA" id="ARBA00012251"/>
    </source>
</evidence>
<reference evidence="10 11" key="1">
    <citation type="submission" date="2015-07" db="EMBL/GenBank/DDBJ databases">
        <title>Comparative genomics of the Sigatoka disease complex on banana suggests a link between parallel evolutionary changes in Pseudocercospora fijiensis and Pseudocercospora eumusae and increased virulence on the banana host.</title>
        <authorList>
            <person name="Chang T.-C."/>
            <person name="Salvucci A."/>
            <person name="Crous P.W."/>
            <person name="Stergiopoulos I."/>
        </authorList>
    </citation>
    <scope>NUCLEOTIDE SEQUENCE [LARGE SCALE GENOMIC DNA]</scope>
    <source>
        <strain evidence="10 11">CBS 116634</strain>
    </source>
</reference>
<dbReference type="AlphaFoldDB" id="A0A139I8D6"/>
<accession>A0A139I8D6</accession>
<dbReference type="InterPro" id="IPR002867">
    <property type="entry name" value="IBR_dom"/>
</dbReference>
<evidence type="ECO:0000256" key="4">
    <source>
        <dbReference type="ARBA" id="ARBA00022723"/>
    </source>
</evidence>
<dbReference type="InterPro" id="IPR044066">
    <property type="entry name" value="TRIAD_supradom"/>
</dbReference>
<evidence type="ECO:0000256" key="5">
    <source>
        <dbReference type="ARBA" id="ARBA00022737"/>
    </source>
</evidence>
<evidence type="ECO:0000256" key="3">
    <source>
        <dbReference type="ARBA" id="ARBA00022679"/>
    </source>
</evidence>
<organism evidence="10 11">
    <name type="scientific">Pseudocercospora musae</name>
    <dbReference type="NCBI Taxonomy" id="113226"/>
    <lineage>
        <taxon>Eukaryota</taxon>
        <taxon>Fungi</taxon>
        <taxon>Dikarya</taxon>
        <taxon>Ascomycota</taxon>
        <taxon>Pezizomycotina</taxon>
        <taxon>Dothideomycetes</taxon>
        <taxon>Dothideomycetidae</taxon>
        <taxon>Mycosphaerellales</taxon>
        <taxon>Mycosphaerellaceae</taxon>
        <taxon>Pseudocercospora</taxon>
    </lineage>
</organism>
<dbReference type="Proteomes" id="UP000073492">
    <property type="component" value="Unassembled WGS sequence"/>
</dbReference>
<keyword evidence="8" id="KW-0862">Zinc</keyword>
<keyword evidence="5" id="KW-0677">Repeat</keyword>